<dbReference type="SUPFAM" id="SSF69848">
    <property type="entry name" value="LCCL domain"/>
    <property type="match status" value="1"/>
</dbReference>
<dbReference type="InterPro" id="IPR004043">
    <property type="entry name" value="LCCL"/>
</dbReference>
<dbReference type="EMBL" id="KV407463">
    <property type="protein sequence ID" value="KZF20146.1"/>
    <property type="molecule type" value="Genomic_DNA"/>
</dbReference>
<keyword evidence="2" id="KW-1133">Transmembrane helix</keyword>
<gene>
    <name evidence="4" type="ORF">L228DRAFT_249822</name>
</gene>
<dbReference type="PROSITE" id="PS50820">
    <property type="entry name" value="LCCL"/>
    <property type="match status" value="1"/>
</dbReference>
<dbReference type="OrthoDB" id="441660at2759"/>
<dbReference type="InterPro" id="IPR051957">
    <property type="entry name" value="CRISP-LCCL_domain"/>
</dbReference>
<proteinExistence type="predicted"/>
<dbReference type="SMART" id="SM00603">
    <property type="entry name" value="LCCL"/>
    <property type="match status" value="1"/>
</dbReference>
<feature type="transmembrane region" description="Helical" evidence="2">
    <location>
        <begin position="460"/>
        <end position="482"/>
    </location>
</feature>
<feature type="region of interest" description="Disordered" evidence="1">
    <location>
        <begin position="1"/>
        <end position="56"/>
    </location>
</feature>
<dbReference type="Gene3D" id="2.170.130.20">
    <property type="entry name" value="LCCL-like domain"/>
    <property type="match status" value="1"/>
</dbReference>
<feature type="region of interest" description="Disordered" evidence="1">
    <location>
        <begin position="636"/>
        <end position="657"/>
    </location>
</feature>
<evidence type="ECO:0000259" key="3">
    <source>
        <dbReference type="PROSITE" id="PS50820"/>
    </source>
</evidence>
<accession>A0A165A9W1</accession>
<keyword evidence="5" id="KW-1185">Reference proteome</keyword>
<protein>
    <recommendedName>
        <fullName evidence="3">LCCL domain-containing protein</fullName>
    </recommendedName>
</protein>
<dbReference type="Proteomes" id="UP000076632">
    <property type="component" value="Unassembled WGS sequence"/>
</dbReference>
<name>A0A165A9W1_XYLHT</name>
<evidence type="ECO:0000256" key="2">
    <source>
        <dbReference type="SAM" id="Phobius"/>
    </source>
</evidence>
<evidence type="ECO:0000256" key="1">
    <source>
        <dbReference type="SAM" id="MobiDB-lite"/>
    </source>
</evidence>
<feature type="transmembrane region" description="Helical" evidence="2">
    <location>
        <begin position="306"/>
        <end position="339"/>
    </location>
</feature>
<reference evidence="4 5" key="1">
    <citation type="journal article" date="2016" name="Fungal Biol.">
        <title>The genome of Xylona heveae provides a window into fungal endophytism.</title>
        <authorList>
            <person name="Gazis R."/>
            <person name="Kuo A."/>
            <person name="Riley R."/>
            <person name="LaButti K."/>
            <person name="Lipzen A."/>
            <person name="Lin J."/>
            <person name="Amirebrahimi M."/>
            <person name="Hesse C.N."/>
            <person name="Spatafora J.W."/>
            <person name="Henrissat B."/>
            <person name="Hainaut M."/>
            <person name="Grigoriev I.V."/>
            <person name="Hibbett D.S."/>
        </authorList>
    </citation>
    <scope>NUCLEOTIDE SEQUENCE [LARGE SCALE GENOMIC DNA]</scope>
    <source>
        <strain evidence="4 5">TC161</strain>
    </source>
</reference>
<dbReference type="InterPro" id="IPR036609">
    <property type="entry name" value="LCCL_sf"/>
</dbReference>
<keyword evidence="2" id="KW-0472">Membrane</keyword>
<feature type="transmembrane region" description="Helical" evidence="2">
    <location>
        <begin position="429"/>
        <end position="448"/>
    </location>
</feature>
<dbReference type="PANTHER" id="PTHR31331:SF8">
    <property type="entry name" value="LCCL DOMAIN PROTEIN (AFU_ORTHOLOGUE AFUA_5G02970)"/>
    <property type="match status" value="1"/>
</dbReference>
<organism evidence="4 5">
    <name type="scientific">Xylona heveae (strain CBS 132557 / TC161)</name>
    <dbReference type="NCBI Taxonomy" id="1328760"/>
    <lineage>
        <taxon>Eukaryota</taxon>
        <taxon>Fungi</taxon>
        <taxon>Dikarya</taxon>
        <taxon>Ascomycota</taxon>
        <taxon>Pezizomycotina</taxon>
        <taxon>Xylonomycetes</taxon>
        <taxon>Xylonales</taxon>
        <taxon>Xylonaceae</taxon>
        <taxon>Xylona</taxon>
    </lineage>
</organism>
<dbReference type="STRING" id="1328760.A0A165A9W1"/>
<evidence type="ECO:0000313" key="5">
    <source>
        <dbReference type="Proteomes" id="UP000076632"/>
    </source>
</evidence>
<dbReference type="GeneID" id="28898313"/>
<evidence type="ECO:0000313" key="4">
    <source>
        <dbReference type="EMBL" id="KZF20146.1"/>
    </source>
</evidence>
<dbReference type="Pfam" id="PF03815">
    <property type="entry name" value="LCCL"/>
    <property type="match status" value="1"/>
</dbReference>
<dbReference type="RefSeq" id="XP_018185701.1">
    <property type="nucleotide sequence ID" value="XM_018333176.1"/>
</dbReference>
<sequence length="657" mass="72180">MARNDVVEDDSDVAVEPYRDQSPGDDAEDPSAQSSAARIHVRSQAMDGDDSLTPTRSHDEFLLPSRRWRWIPVPVERVARAVGDWVRGPHPPHIQKINPFLPRLQEAPVNIINRCFPKRSQKTWLLVVFYLCWIITFIAILHKSAFAGDVRGYGTPSSISCTASFWSNNNGCGLNGNDCRPFDNATFAFRCPAGCSRTMVLNPRAVGAQEVNYRPFVIGGGLPNDHRDVNPVYRGDSFICGSAIHAGVISNKAGGCAALGLVGERDDYPGTKSHGISSIPFDTTFPLSYSFIPDTASQCKDLRWPLLAVSVTFTTILSLCTSSPSVFFSSVFVGLFFHVGLGSDPPSLTDYYSIVSVVLGRFLPAAFVAFAIYRYCVRRQLTGLTAHVEKTVLWLGGCWVGALNNYTFDHIPIQRLTGHDLNQQPGAKVALVIIVVALLVIALGQVWFLRLEGRLPRYLVIYVIFAITLALFVAIPGLNLRIHHYILALLLLPGTAMQTRPALLYQGILVGLFINGIARWGFDSILQTPAALLGDAQLGSKLPNITAVGAPLVGLDNITFTWPTPPYPYDGMSVLVNDVERYRGYIAEGPNTFTWEKANDHLDNGNGDDDSDNRTATSRPTYFRFGYMRGSSSADYTKAGTWQPDGSWTEMHSGPSR</sequence>
<dbReference type="AlphaFoldDB" id="A0A165A9W1"/>
<keyword evidence="2" id="KW-0812">Transmembrane</keyword>
<dbReference type="OMA" id="HWDKTVL"/>
<feature type="domain" description="LCCL" evidence="3">
    <location>
        <begin position="166"/>
        <end position="279"/>
    </location>
</feature>
<dbReference type="PANTHER" id="PTHR31331">
    <property type="entry name" value="LCCL DOMAIN PROTEIN (AFU_ORTHOLOGUE AFUA_5G08630)"/>
    <property type="match status" value="1"/>
</dbReference>
<feature type="transmembrane region" description="Helical" evidence="2">
    <location>
        <begin position="123"/>
        <end position="141"/>
    </location>
</feature>
<dbReference type="InParanoid" id="A0A165A9W1"/>
<feature type="transmembrane region" description="Helical" evidence="2">
    <location>
        <begin position="351"/>
        <end position="373"/>
    </location>
</feature>
<dbReference type="FunCoup" id="A0A165A9W1">
    <property type="interactions" value="9"/>
</dbReference>